<dbReference type="InterPro" id="IPR006597">
    <property type="entry name" value="Sel1-like"/>
</dbReference>
<dbReference type="SUPFAM" id="SSF81901">
    <property type="entry name" value="HCP-like"/>
    <property type="match status" value="1"/>
</dbReference>
<name>A0A0D6Q6G4_KOMXY</name>
<dbReference type="AlphaFoldDB" id="A0A0D6Q6G4"/>
<dbReference type="Pfam" id="PF08238">
    <property type="entry name" value="Sel1"/>
    <property type="match status" value="3"/>
</dbReference>
<dbReference type="EMBL" id="BANJ01000015">
    <property type="protein sequence ID" value="GAN99034.1"/>
    <property type="molecule type" value="Genomic_DNA"/>
</dbReference>
<dbReference type="RefSeq" id="WP_048855773.1">
    <property type="nucleotide sequence ID" value="NZ_BANJ01000015.1"/>
</dbReference>
<dbReference type="PANTHER" id="PTHR11102:SF160">
    <property type="entry name" value="ERAD-ASSOCIATED E3 UBIQUITIN-PROTEIN LIGASE COMPONENT HRD3"/>
    <property type="match status" value="1"/>
</dbReference>
<evidence type="ECO:0000313" key="2">
    <source>
        <dbReference type="Proteomes" id="UP000032683"/>
    </source>
</evidence>
<protein>
    <recommendedName>
        <fullName evidence="3">Sel-1-like 1</fullName>
    </recommendedName>
</protein>
<reference evidence="1 2" key="1">
    <citation type="submission" date="2012-11" db="EMBL/GenBank/DDBJ databases">
        <title>Whole genome sequence of Gluconacetobacter xylinus NBRC 13693.</title>
        <authorList>
            <person name="Azuma Y."/>
            <person name="Higashiura N."/>
            <person name="Hirakawa H."/>
            <person name="Matsushita K."/>
        </authorList>
    </citation>
    <scope>NUCLEOTIDE SEQUENCE [LARGE SCALE GENOMIC DNA]</scope>
    <source>
        <strain evidence="1 2">NBRC 13693</strain>
    </source>
</reference>
<gene>
    <name evidence="1" type="ORF">Gxy13693_015_011</name>
</gene>
<organism evidence="1 2">
    <name type="scientific">Komagataeibacter xylinus NBRC 13693</name>
    <dbReference type="NCBI Taxonomy" id="1234668"/>
    <lineage>
        <taxon>Bacteria</taxon>
        <taxon>Pseudomonadati</taxon>
        <taxon>Pseudomonadota</taxon>
        <taxon>Alphaproteobacteria</taxon>
        <taxon>Acetobacterales</taxon>
        <taxon>Acetobacteraceae</taxon>
        <taxon>Komagataeibacter</taxon>
    </lineage>
</organism>
<dbReference type="Gene3D" id="1.25.40.10">
    <property type="entry name" value="Tetratricopeptide repeat domain"/>
    <property type="match status" value="1"/>
</dbReference>
<dbReference type="Proteomes" id="UP000032683">
    <property type="component" value="Unassembled WGS sequence"/>
</dbReference>
<dbReference type="SMART" id="SM00671">
    <property type="entry name" value="SEL1"/>
    <property type="match status" value="5"/>
</dbReference>
<sequence>MDIPPISVVETQLMLGQIHLDHGRLQDAFMMFEAAARSGEPRAVNMLGRAYERGWGTACNPAAAAMYFHEAAYAGDPWAAFNLADLYMAGRGVTGDPDRACDLYVMAARGGVAKALTMLGLLAEDGTCAVLSRQSARLFFHAAAMGGDCWGALNLGRLHLAAGNGPAATHWIRMALEHGFSDVFRAIIHLLDGVTDPALRLLATQAAVRLDYARPHHATG</sequence>
<evidence type="ECO:0000313" key="1">
    <source>
        <dbReference type="EMBL" id="GAN99034.1"/>
    </source>
</evidence>
<dbReference type="InterPro" id="IPR050767">
    <property type="entry name" value="Sel1_AlgK"/>
</dbReference>
<dbReference type="PANTHER" id="PTHR11102">
    <property type="entry name" value="SEL-1-LIKE PROTEIN"/>
    <property type="match status" value="1"/>
</dbReference>
<accession>A0A0D6Q6G4</accession>
<proteinExistence type="predicted"/>
<dbReference type="InterPro" id="IPR011990">
    <property type="entry name" value="TPR-like_helical_dom_sf"/>
</dbReference>
<comment type="caution">
    <text evidence="1">The sequence shown here is derived from an EMBL/GenBank/DDBJ whole genome shotgun (WGS) entry which is preliminary data.</text>
</comment>
<evidence type="ECO:0008006" key="3">
    <source>
        <dbReference type="Google" id="ProtNLM"/>
    </source>
</evidence>